<dbReference type="Proteomes" id="UP000005446">
    <property type="component" value="Unassembled WGS sequence"/>
</dbReference>
<dbReference type="Pfam" id="PF04695">
    <property type="entry name" value="Pex14_N"/>
    <property type="match status" value="1"/>
</dbReference>
<comment type="caution">
    <text evidence="3">The sequence shown here is derived from an EMBL/GenBank/DDBJ whole genome shotgun (WGS) entry which is preliminary data.</text>
</comment>
<evidence type="ECO:0000259" key="2">
    <source>
        <dbReference type="Pfam" id="PF04695"/>
    </source>
</evidence>
<name>H0ETA0_GLAL7</name>
<evidence type="ECO:0000313" key="4">
    <source>
        <dbReference type="Proteomes" id="UP000005446"/>
    </source>
</evidence>
<dbReference type="EMBL" id="AGUE01000161">
    <property type="protein sequence ID" value="EHK98195.1"/>
    <property type="molecule type" value="Genomic_DNA"/>
</dbReference>
<dbReference type="InParanoid" id="H0ETA0"/>
<gene>
    <name evidence="3" type="ORF">M7I_5959</name>
</gene>
<feature type="domain" description="Peroxisome membrane anchor protein Pex14p N-terminal" evidence="2">
    <location>
        <begin position="41"/>
        <end position="74"/>
    </location>
</feature>
<feature type="region of interest" description="Disordered" evidence="1">
    <location>
        <begin position="1"/>
        <end position="131"/>
    </location>
</feature>
<feature type="compositionally biased region" description="Low complexity" evidence="1">
    <location>
        <begin position="85"/>
        <end position="97"/>
    </location>
</feature>
<organism evidence="3 4">
    <name type="scientific">Glarea lozoyensis (strain ATCC 74030 / MF5533)</name>
    <dbReference type="NCBI Taxonomy" id="1104152"/>
    <lineage>
        <taxon>Eukaryota</taxon>
        <taxon>Fungi</taxon>
        <taxon>Dikarya</taxon>
        <taxon>Ascomycota</taxon>
        <taxon>Pezizomycotina</taxon>
        <taxon>Leotiomycetes</taxon>
        <taxon>Helotiales</taxon>
        <taxon>Helotiaceae</taxon>
        <taxon>Glarea</taxon>
    </lineage>
</organism>
<evidence type="ECO:0000313" key="3">
    <source>
        <dbReference type="EMBL" id="EHK98195.1"/>
    </source>
</evidence>
<protein>
    <recommendedName>
        <fullName evidence="2">Peroxisome membrane anchor protein Pex14p N-terminal domain-containing protein</fullName>
    </recommendedName>
</protein>
<accession>H0ETA0</accession>
<dbReference type="InterPro" id="IPR036388">
    <property type="entry name" value="WH-like_DNA-bd_sf"/>
</dbReference>
<evidence type="ECO:0000256" key="1">
    <source>
        <dbReference type="SAM" id="MobiDB-lite"/>
    </source>
</evidence>
<reference evidence="3 4" key="1">
    <citation type="journal article" date="2012" name="Eukaryot. Cell">
        <title>Genome sequence of the fungus Glarea lozoyensis: the first genome sequence of a species from the Helotiaceae family.</title>
        <authorList>
            <person name="Youssar L."/>
            <person name="Gruening B.A."/>
            <person name="Erxleben A."/>
            <person name="Guenther S."/>
            <person name="Huettel W."/>
        </authorList>
    </citation>
    <scope>NUCLEOTIDE SEQUENCE [LARGE SCALE GENOMIC DNA]</scope>
    <source>
        <strain evidence="4">ATCC 74030 / MF5533</strain>
    </source>
</reference>
<dbReference type="OrthoDB" id="441517at2759"/>
<feature type="compositionally biased region" description="Basic and acidic residues" evidence="1">
    <location>
        <begin position="57"/>
        <end position="66"/>
    </location>
</feature>
<dbReference type="Gene3D" id="1.10.10.10">
    <property type="entry name" value="Winged helix-like DNA-binding domain superfamily/Winged helix DNA-binding domain"/>
    <property type="match status" value="1"/>
</dbReference>
<dbReference type="InterPro" id="IPR006785">
    <property type="entry name" value="Pex14_N"/>
</dbReference>
<keyword evidence="4" id="KW-1185">Reference proteome</keyword>
<feature type="compositionally biased region" description="Basic and acidic residues" evidence="1">
    <location>
        <begin position="25"/>
        <end position="35"/>
    </location>
</feature>
<dbReference type="AlphaFoldDB" id="H0ETA0"/>
<dbReference type="HOGENOM" id="CLU_950117_0_0_1"/>
<sequence length="293" mass="33072">MSDSESGEQKGGVPSWQRVTAQKPLQEEDKPKSKTDPTSTAPMLAQARKFLEDEEVKDAPTDKKIAFLESKGVRNLKTATTSAISNTKSAPAATTKPSSPPHTTPNNNLPRIPHHLAPSRSPHNQTTPPKNPLRILLPLPPPLRNIQLPSRAHDLLPHNSPPLPRLNHLHKPTQTNREARESSQHYSYLLHPAKTRRLRVRARRPNRTLPPRHRHPNLASLLTYPLTLPHNPPRFPNHNPLHPLHLPQISHHVLRFRRREQSGIRDHNRLREGDARGDGVCAAADGELRVWRV</sequence>
<proteinExistence type="predicted"/>